<feature type="compositionally biased region" description="Basic and acidic residues" evidence="1">
    <location>
        <begin position="1"/>
        <end position="10"/>
    </location>
</feature>
<dbReference type="InParanoid" id="A0A1S0UGX6"/>
<sequence>MEPTKDETKTKSVTTSEGSTTTTSSTSNSSTISAPTISSVYLPVMLKPDVTSQPFMMSKPDVSSYVNLFTKYKYLHDGFWKDKDEKKEVASGFDSKISPSTTSTKSSSRDLVEKATKIHRKKMKSVKEGKSEKPKAKQKSMKLSILSSETESKSQSRESEAELDSDTGVKSLTKSNETVSKQTTISLTLPPALSKETKTQQSSVISVPSEPVVIPKMQQPYAILSPSKESSTTPEAEQRSVVPALSKESITVPEMQQPSAILPPSKESLTVEKTQQISAISPPSKESLTVEETQQISAISPPSKESIATSKIEIPTQPSSLPKFLAKPETEFSTSLAPSPAESTKKLEINVWAPSSLPTMESVSSEPKTEGISLASEMAKSTTGTSSIPLSSSNEESKPTLKLTKLTCSATRTPTESKLNNLMEKESIATSKIEIPTQPSSLPKFLAKPETEFSTSLAPSPAESTKKLEINVWAPSSLPTMESVSSEPKTEGISLASEMAKSTTGTSSIPLSSSNEESKPTLKLTKLTCSATRTPTESKLNNLMEKGLLSLEIRQKKEMEIKKLKTEDTSAVATKDKTSAKTAVSLAKANLSPGDDQKVTATAEESESSTSDTQDSGEEKK</sequence>
<dbReference type="OMA" id="KLEINVW"/>
<feature type="compositionally biased region" description="Low complexity" evidence="1">
    <location>
        <begin position="11"/>
        <end position="33"/>
    </location>
</feature>
<feature type="compositionally biased region" description="Polar residues" evidence="1">
    <location>
        <begin position="406"/>
        <end position="420"/>
    </location>
</feature>
<feature type="region of interest" description="Disordered" evidence="1">
    <location>
        <begin position="248"/>
        <end position="323"/>
    </location>
</feature>
<feature type="compositionally biased region" description="Basic and acidic residues" evidence="1">
    <location>
        <begin position="125"/>
        <end position="135"/>
    </location>
</feature>
<reference evidence="2" key="1">
    <citation type="submission" date="2012-04" db="EMBL/GenBank/DDBJ databases">
        <title>The Genome Sequence of Loa loa.</title>
        <authorList>
            <consortium name="The Broad Institute Genome Sequencing Platform"/>
            <consortium name="Broad Institute Genome Sequencing Center for Infectious Disease"/>
            <person name="Nutman T.B."/>
            <person name="Fink D.L."/>
            <person name="Russ C."/>
            <person name="Young S."/>
            <person name="Zeng Q."/>
            <person name="Gargeya S."/>
            <person name="Alvarado L."/>
            <person name="Berlin A."/>
            <person name="Chapman S.B."/>
            <person name="Chen Z."/>
            <person name="Freedman E."/>
            <person name="Gellesch M."/>
            <person name="Goldberg J."/>
            <person name="Griggs A."/>
            <person name="Gujja S."/>
            <person name="Heilman E.R."/>
            <person name="Heiman D."/>
            <person name="Howarth C."/>
            <person name="Mehta T."/>
            <person name="Neiman D."/>
            <person name="Pearson M."/>
            <person name="Roberts A."/>
            <person name="Saif S."/>
            <person name="Shea T."/>
            <person name="Shenoy N."/>
            <person name="Sisk P."/>
            <person name="Stolte C."/>
            <person name="Sykes S."/>
            <person name="White J."/>
            <person name="Yandava C."/>
            <person name="Haas B."/>
            <person name="Henn M.R."/>
            <person name="Nusbaum C."/>
            <person name="Birren B."/>
        </authorList>
    </citation>
    <scope>NUCLEOTIDE SEQUENCE [LARGE SCALE GENOMIC DNA]</scope>
</reference>
<feature type="region of interest" description="Disordered" evidence="1">
    <location>
        <begin position="478"/>
        <end position="523"/>
    </location>
</feature>
<feature type="compositionally biased region" description="Basic and acidic residues" evidence="1">
    <location>
        <begin position="150"/>
        <end position="160"/>
    </location>
</feature>
<feature type="compositionally biased region" description="Basic and acidic residues" evidence="1">
    <location>
        <begin position="107"/>
        <end position="116"/>
    </location>
</feature>
<dbReference type="KEGG" id="loa:LOAG_17936"/>
<feature type="compositionally biased region" description="Polar residues" evidence="1">
    <location>
        <begin position="267"/>
        <end position="300"/>
    </location>
</feature>
<feature type="compositionally biased region" description="Low complexity" evidence="1">
    <location>
        <begin position="600"/>
        <end position="614"/>
    </location>
</feature>
<dbReference type="CTD" id="9941159"/>
<gene>
    <name evidence="2" type="ORF">LOAG_17936</name>
</gene>
<proteinExistence type="predicted"/>
<dbReference type="GeneID" id="9941159"/>
<accession>A0A1S0UGX6</accession>
<evidence type="ECO:0000256" key="1">
    <source>
        <dbReference type="SAM" id="MobiDB-lite"/>
    </source>
</evidence>
<feature type="region of interest" description="Disordered" evidence="1">
    <location>
        <begin position="357"/>
        <end position="422"/>
    </location>
</feature>
<feature type="compositionally biased region" description="Polar residues" evidence="1">
    <location>
        <begin position="357"/>
        <end position="366"/>
    </location>
</feature>
<feature type="region of interest" description="Disordered" evidence="1">
    <location>
        <begin position="1"/>
        <end position="33"/>
    </location>
</feature>
<evidence type="ECO:0000313" key="2">
    <source>
        <dbReference type="EMBL" id="EJD74803.1"/>
    </source>
</evidence>
<dbReference type="EMBL" id="JH712221">
    <property type="protein sequence ID" value="EJD74803.1"/>
    <property type="molecule type" value="Genomic_DNA"/>
</dbReference>
<feature type="compositionally biased region" description="Low complexity" evidence="1">
    <location>
        <begin position="95"/>
        <end position="106"/>
    </location>
</feature>
<name>A0A1S0UGX6_LOALO</name>
<dbReference type="AlphaFoldDB" id="A0A1S0UGX6"/>
<feature type="compositionally biased region" description="Basic and acidic residues" evidence="1">
    <location>
        <begin position="566"/>
        <end position="579"/>
    </location>
</feature>
<dbReference type="OrthoDB" id="10685080at2759"/>
<protein>
    <submittedName>
        <fullName evidence="2">Uncharacterized protein</fullName>
    </submittedName>
</protein>
<dbReference type="RefSeq" id="XP_020305700.1">
    <property type="nucleotide sequence ID" value="XM_020450604.1"/>
</dbReference>
<feature type="region of interest" description="Disordered" evidence="1">
    <location>
        <begin position="566"/>
        <end position="621"/>
    </location>
</feature>
<feature type="compositionally biased region" description="Polar residues" evidence="1">
    <location>
        <begin position="168"/>
        <end position="187"/>
    </location>
</feature>
<feature type="region of interest" description="Disordered" evidence="1">
    <location>
        <begin position="90"/>
        <end position="206"/>
    </location>
</feature>
<organism evidence="2">
    <name type="scientific">Loa loa</name>
    <name type="common">Eye worm</name>
    <name type="synonym">Filaria loa</name>
    <dbReference type="NCBI Taxonomy" id="7209"/>
    <lineage>
        <taxon>Eukaryota</taxon>
        <taxon>Metazoa</taxon>
        <taxon>Ecdysozoa</taxon>
        <taxon>Nematoda</taxon>
        <taxon>Chromadorea</taxon>
        <taxon>Rhabditida</taxon>
        <taxon>Spirurina</taxon>
        <taxon>Spiruromorpha</taxon>
        <taxon>Filarioidea</taxon>
        <taxon>Onchocercidae</taxon>
        <taxon>Loa</taxon>
    </lineage>
</organism>
<feature type="compositionally biased region" description="Polar residues" evidence="1">
    <location>
        <begin position="478"/>
        <end position="487"/>
    </location>
</feature>